<dbReference type="GeneID" id="97989676"/>
<evidence type="ECO:0000256" key="3">
    <source>
        <dbReference type="ARBA" id="ARBA00022475"/>
    </source>
</evidence>
<protein>
    <submittedName>
        <fullName evidence="9">Sugar ABC transporter permease</fullName>
    </submittedName>
</protein>
<evidence type="ECO:0000259" key="8">
    <source>
        <dbReference type="PROSITE" id="PS50928"/>
    </source>
</evidence>
<gene>
    <name evidence="10" type="ORF">DWY69_16720</name>
    <name evidence="9" type="ORF">DXC51_23150</name>
</gene>
<feature type="domain" description="ABC transmembrane type-1" evidence="8">
    <location>
        <begin position="76"/>
        <end position="293"/>
    </location>
</feature>
<comment type="subcellular location">
    <subcellularLocation>
        <location evidence="1 7">Cell membrane</location>
        <topology evidence="1 7">Multi-pass membrane protein</topology>
    </subcellularLocation>
</comment>
<evidence type="ECO:0000313" key="9">
    <source>
        <dbReference type="EMBL" id="RGE56693.1"/>
    </source>
</evidence>
<feature type="transmembrane region" description="Helical" evidence="7">
    <location>
        <begin position="278"/>
        <end position="297"/>
    </location>
</feature>
<dbReference type="PANTHER" id="PTHR30193:SF44">
    <property type="entry name" value="LACTOSE TRANSPORT SYSTEM PERMEASE PROTEIN LACF"/>
    <property type="match status" value="1"/>
</dbReference>
<dbReference type="CDD" id="cd06261">
    <property type="entry name" value="TM_PBP2"/>
    <property type="match status" value="1"/>
</dbReference>
<dbReference type="RefSeq" id="WP_025490412.1">
    <property type="nucleotide sequence ID" value="NZ_CALBAU010000156.1"/>
</dbReference>
<keyword evidence="6 7" id="KW-0472">Membrane</keyword>
<evidence type="ECO:0000256" key="6">
    <source>
        <dbReference type="ARBA" id="ARBA00023136"/>
    </source>
</evidence>
<comment type="similarity">
    <text evidence="7">Belongs to the binding-protein-dependent transport system permease family.</text>
</comment>
<dbReference type="InterPro" id="IPR035906">
    <property type="entry name" value="MetI-like_sf"/>
</dbReference>
<evidence type="ECO:0000256" key="4">
    <source>
        <dbReference type="ARBA" id="ARBA00022692"/>
    </source>
</evidence>
<dbReference type="Pfam" id="PF00528">
    <property type="entry name" value="BPD_transp_1"/>
    <property type="match status" value="1"/>
</dbReference>
<keyword evidence="4 7" id="KW-0812">Transmembrane</keyword>
<evidence type="ECO:0000256" key="1">
    <source>
        <dbReference type="ARBA" id="ARBA00004651"/>
    </source>
</evidence>
<dbReference type="Proteomes" id="UP000260812">
    <property type="component" value="Unassembled WGS sequence"/>
</dbReference>
<accession>A0A3E3HXZ8</accession>
<keyword evidence="3" id="KW-1003">Cell membrane</keyword>
<dbReference type="PROSITE" id="PS50928">
    <property type="entry name" value="ABC_TM1"/>
    <property type="match status" value="1"/>
</dbReference>
<feature type="transmembrane region" description="Helical" evidence="7">
    <location>
        <begin position="163"/>
        <end position="189"/>
    </location>
</feature>
<comment type="caution">
    <text evidence="9">The sequence shown here is derived from an EMBL/GenBank/DDBJ whole genome shotgun (WGS) entry which is preliminary data.</text>
</comment>
<dbReference type="InterPro" id="IPR000515">
    <property type="entry name" value="MetI-like"/>
</dbReference>
<name>A0A3E3HXZ8_9FIRM</name>
<dbReference type="Proteomes" id="UP000261166">
    <property type="component" value="Unassembled WGS sequence"/>
</dbReference>
<feature type="transmembrane region" description="Helical" evidence="7">
    <location>
        <begin position="21"/>
        <end position="43"/>
    </location>
</feature>
<evidence type="ECO:0000256" key="5">
    <source>
        <dbReference type="ARBA" id="ARBA00022989"/>
    </source>
</evidence>
<keyword evidence="2 7" id="KW-0813">Transport</keyword>
<dbReference type="GO" id="GO:0005886">
    <property type="term" value="C:plasma membrane"/>
    <property type="evidence" value="ECO:0007669"/>
    <property type="project" value="UniProtKB-SubCell"/>
</dbReference>
<dbReference type="Gene3D" id="1.10.3720.10">
    <property type="entry name" value="MetI-like"/>
    <property type="match status" value="1"/>
</dbReference>
<feature type="transmembrane region" description="Helical" evidence="7">
    <location>
        <begin position="80"/>
        <end position="104"/>
    </location>
</feature>
<dbReference type="GO" id="GO:0055085">
    <property type="term" value="P:transmembrane transport"/>
    <property type="evidence" value="ECO:0007669"/>
    <property type="project" value="InterPro"/>
</dbReference>
<feature type="transmembrane region" description="Helical" evidence="7">
    <location>
        <begin position="210"/>
        <end position="234"/>
    </location>
</feature>
<proteinExistence type="inferred from homology"/>
<keyword evidence="5 7" id="KW-1133">Transmembrane helix</keyword>
<evidence type="ECO:0000256" key="2">
    <source>
        <dbReference type="ARBA" id="ARBA00022448"/>
    </source>
</evidence>
<dbReference type="EMBL" id="QVLU01000015">
    <property type="protein sequence ID" value="RGE70573.1"/>
    <property type="molecule type" value="Genomic_DNA"/>
</dbReference>
<dbReference type="OrthoDB" id="9785836at2"/>
<sequence>MKKTHLLLNDLKKNRIKWLMLVPAAVAVILMCYIPMTGIVLAFKEFNYQDGIFGSPWIGLANFSYFFKSGKAWSITRNTILYNLAFLAVNTFFQITCAILLSELAHKHFKRITQSLMFLPYFISWVVVGAFVYNMFNYEFGAVNTLLRQLGLHSVDIYSNPKAWIPILIGASLLKNLGYGTVMYLASVVNIDDQLYEAADVDGATMWQKIWNITLPCIRPTMVILILLSIGTIMKGDFQMFWQVTGNNPMTLEVTDVIDTYVTRSLMYLQEFGMTSAAGLYQSVFSFILIMLANYAVKKVEPDYTLF</sequence>
<evidence type="ECO:0000313" key="11">
    <source>
        <dbReference type="Proteomes" id="UP000260812"/>
    </source>
</evidence>
<dbReference type="AlphaFoldDB" id="A0A3E3HXZ8"/>
<evidence type="ECO:0000313" key="12">
    <source>
        <dbReference type="Proteomes" id="UP000261166"/>
    </source>
</evidence>
<dbReference type="PANTHER" id="PTHR30193">
    <property type="entry name" value="ABC TRANSPORTER PERMEASE PROTEIN"/>
    <property type="match status" value="1"/>
</dbReference>
<keyword evidence="11" id="KW-1185">Reference proteome</keyword>
<dbReference type="InterPro" id="IPR051393">
    <property type="entry name" value="ABC_transporter_permease"/>
</dbReference>
<organism evidence="9 11">
    <name type="scientific">Eisenbergiella massiliensis</name>
    <dbReference type="NCBI Taxonomy" id="1720294"/>
    <lineage>
        <taxon>Bacteria</taxon>
        <taxon>Bacillati</taxon>
        <taxon>Bacillota</taxon>
        <taxon>Clostridia</taxon>
        <taxon>Lachnospirales</taxon>
        <taxon>Lachnospiraceae</taxon>
        <taxon>Eisenbergiella</taxon>
    </lineage>
</organism>
<evidence type="ECO:0000256" key="7">
    <source>
        <dbReference type="RuleBase" id="RU363032"/>
    </source>
</evidence>
<reference evidence="9 12" key="1">
    <citation type="submission" date="2018-08" db="EMBL/GenBank/DDBJ databases">
        <title>A genome reference for cultivated species of the human gut microbiota.</title>
        <authorList>
            <person name="Zou Y."/>
            <person name="Xue W."/>
            <person name="Luo G."/>
        </authorList>
    </citation>
    <scope>NUCLEOTIDE SEQUENCE [LARGE SCALE GENOMIC DNA]</scope>
    <source>
        <strain evidence="10 12">AF26-4BH</strain>
        <strain evidence="9">TF05-5AC</strain>
    </source>
</reference>
<feature type="transmembrane region" description="Helical" evidence="7">
    <location>
        <begin position="116"/>
        <end position="136"/>
    </location>
</feature>
<dbReference type="SUPFAM" id="SSF161098">
    <property type="entry name" value="MetI-like"/>
    <property type="match status" value="1"/>
</dbReference>
<evidence type="ECO:0000313" key="10">
    <source>
        <dbReference type="EMBL" id="RGE70573.1"/>
    </source>
</evidence>
<dbReference type="EMBL" id="QVLV01000022">
    <property type="protein sequence ID" value="RGE56693.1"/>
    <property type="molecule type" value="Genomic_DNA"/>
</dbReference>